<dbReference type="FunFam" id="1.20.58.2220:FF:000029">
    <property type="entry name" value="Formin 1"/>
    <property type="match status" value="1"/>
</dbReference>
<dbReference type="PROSITE" id="PS51444">
    <property type="entry name" value="FH2"/>
    <property type="match status" value="1"/>
</dbReference>
<dbReference type="Gene3D" id="1.20.58.2220">
    <property type="entry name" value="Formin, FH2 domain"/>
    <property type="match status" value="1"/>
</dbReference>
<comment type="similarity">
    <text evidence="1">Belongs to the formin homology family. Cappuccino subfamily.</text>
</comment>
<reference evidence="3 4" key="1">
    <citation type="submission" date="2024-09" db="EMBL/GenBank/DDBJ databases">
        <title>A chromosome-level genome assembly of Gray's grenadier anchovy, Coilia grayii.</title>
        <authorList>
            <person name="Fu Z."/>
        </authorList>
    </citation>
    <scope>NUCLEOTIDE SEQUENCE [LARGE SCALE GENOMIC DNA]</scope>
    <source>
        <strain evidence="3">G4</strain>
        <tissue evidence="3">Muscle</tissue>
    </source>
</reference>
<protein>
    <recommendedName>
        <fullName evidence="2">FH2 domain-containing protein</fullName>
    </recommendedName>
</protein>
<sequence length="328" mass="37778">MPTLTAASRPLPTSEAASLRVWLHHGWLYMEFHSLISVLLLNRFLYQLSQIPSFSGRVFCIIFQSTFAESISSIQRKLEILKRVCLNLQSGSGVMKILGLVLTFGNFMNGGNRTRGQADGFTLDILPKLKDVKTSDNTGSLLSYIVAYYLRHFDEDANKETRVYPMPEPQDLFQASQMKFEDFQRDLTKLRRDLSACTKEVEMVCRTSSEEHLQPFKDKMEDFLSKGKNDLEAQEAQFDETHKMFVDLTAYFLVKPKLGEKEVSPNAFFSVWHEFSTDFKDQWKKETKVMLQERVKAAEEYFKQVKEKATYSVKPKHASGMKARIGKT</sequence>
<dbReference type="GO" id="GO:0005737">
    <property type="term" value="C:cytoplasm"/>
    <property type="evidence" value="ECO:0007669"/>
    <property type="project" value="UniProtKB-ARBA"/>
</dbReference>
<feature type="domain" description="FH2" evidence="2">
    <location>
        <begin position="1"/>
        <end position="305"/>
    </location>
</feature>
<gene>
    <name evidence="3" type="ORF">ACEWY4_025612</name>
</gene>
<comment type="caution">
    <text evidence="3">The sequence shown here is derived from an EMBL/GenBank/DDBJ whole genome shotgun (WGS) entry which is preliminary data.</text>
</comment>
<evidence type="ECO:0000256" key="1">
    <source>
        <dbReference type="ARBA" id="ARBA00005271"/>
    </source>
</evidence>
<evidence type="ECO:0000313" key="4">
    <source>
        <dbReference type="Proteomes" id="UP001591681"/>
    </source>
</evidence>
<dbReference type="PANTHER" id="PTHR45920">
    <property type="entry name" value="FORMIN HOMOLOGY 2 DOMAIN CONTAINING, ISOFORM I"/>
    <property type="match status" value="1"/>
</dbReference>
<dbReference type="InterPro" id="IPR001265">
    <property type="entry name" value="Formin_Cappuccino_subfam"/>
</dbReference>
<organism evidence="3 4">
    <name type="scientific">Coilia grayii</name>
    <name type="common">Gray's grenadier anchovy</name>
    <dbReference type="NCBI Taxonomy" id="363190"/>
    <lineage>
        <taxon>Eukaryota</taxon>
        <taxon>Metazoa</taxon>
        <taxon>Chordata</taxon>
        <taxon>Craniata</taxon>
        <taxon>Vertebrata</taxon>
        <taxon>Euteleostomi</taxon>
        <taxon>Actinopterygii</taxon>
        <taxon>Neopterygii</taxon>
        <taxon>Teleostei</taxon>
        <taxon>Clupei</taxon>
        <taxon>Clupeiformes</taxon>
        <taxon>Clupeoidei</taxon>
        <taxon>Engraulidae</taxon>
        <taxon>Coilinae</taxon>
        <taxon>Coilia</taxon>
    </lineage>
</organism>
<accession>A0ABD1ISH8</accession>
<dbReference type="InterPro" id="IPR042201">
    <property type="entry name" value="FH2_Formin_sf"/>
</dbReference>
<dbReference type="SUPFAM" id="SSF101447">
    <property type="entry name" value="Formin homology 2 domain (FH2 domain)"/>
    <property type="match status" value="1"/>
</dbReference>
<dbReference type="SMART" id="SM00498">
    <property type="entry name" value="FH2"/>
    <property type="match status" value="1"/>
</dbReference>
<keyword evidence="4" id="KW-1185">Reference proteome</keyword>
<name>A0ABD1ISH8_9TELE</name>
<evidence type="ECO:0000259" key="2">
    <source>
        <dbReference type="PROSITE" id="PS51444"/>
    </source>
</evidence>
<dbReference type="PRINTS" id="PR00828">
    <property type="entry name" value="FORMIN"/>
</dbReference>
<dbReference type="InterPro" id="IPR015425">
    <property type="entry name" value="FH2_Formin"/>
</dbReference>
<evidence type="ECO:0000313" key="3">
    <source>
        <dbReference type="EMBL" id="KAL2077927.1"/>
    </source>
</evidence>
<dbReference type="Proteomes" id="UP001591681">
    <property type="component" value="Unassembled WGS sequence"/>
</dbReference>
<dbReference type="AlphaFoldDB" id="A0ABD1ISH8"/>
<dbReference type="EMBL" id="JBHFQA010000023">
    <property type="protein sequence ID" value="KAL2077927.1"/>
    <property type="molecule type" value="Genomic_DNA"/>
</dbReference>
<proteinExistence type="inferred from homology"/>
<dbReference type="PANTHER" id="PTHR45920:SF7">
    <property type="entry name" value="FORMIN-G"/>
    <property type="match status" value="1"/>
</dbReference>
<dbReference type="Pfam" id="PF02181">
    <property type="entry name" value="FH2"/>
    <property type="match status" value="1"/>
</dbReference>